<gene>
    <name evidence="5" type="ORF">GJB61_00195</name>
</gene>
<dbReference type="Proteomes" id="UP000463051">
    <property type="component" value="Unassembled WGS sequence"/>
</dbReference>
<evidence type="ECO:0000256" key="1">
    <source>
        <dbReference type="ARBA" id="ARBA00023224"/>
    </source>
</evidence>
<dbReference type="InterPro" id="IPR004089">
    <property type="entry name" value="MCPsignal_dom"/>
</dbReference>
<dbReference type="GO" id="GO:0016020">
    <property type="term" value="C:membrane"/>
    <property type="evidence" value="ECO:0007669"/>
    <property type="project" value="InterPro"/>
</dbReference>
<keyword evidence="3" id="KW-1133">Transmembrane helix</keyword>
<dbReference type="PROSITE" id="PS50111">
    <property type="entry name" value="CHEMOTAXIS_TRANSDUC_2"/>
    <property type="match status" value="1"/>
</dbReference>
<keyword evidence="6" id="KW-1185">Reference proteome</keyword>
<evidence type="ECO:0000256" key="2">
    <source>
        <dbReference type="PROSITE-ProRule" id="PRU00284"/>
    </source>
</evidence>
<dbReference type="PANTHER" id="PTHR32089">
    <property type="entry name" value="METHYL-ACCEPTING CHEMOTAXIS PROTEIN MCPB"/>
    <property type="match status" value="1"/>
</dbReference>
<keyword evidence="3" id="KW-0472">Membrane</keyword>
<accession>A0A7X2KZU0</accession>
<comment type="caution">
    <text evidence="5">The sequence shown here is derived from an EMBL/GenBank/DDBJ whole genome shotgun (WGS) entry which is preliminary data.</text>
</comment>
<feature type="transmembrane region" description="Helical" evidence="3">
    <location>
        <begin position="191"/>
        <end position="211"/>
    </location>
</feature>
<evidence type="ECO:0000313" key="6">
    <source>
        <dbReference type="Proteomes" id="UP000463051"/>
    </source>
</evidence>
<keyword evidence="3" id="KW-0812">Transmembrane</keyword>
<protein>
    <submittedName>
        <fullName evidence="5">Methyl-accepting chemotaxis protein</fullName>
    </submittedName>
</protein>
<dbReference type="Gene3D" id="1.10.287.950">
    <property type="entry name" value="Methyl-accepting chemotaxis protein"/>
    <property type="match status" value="1"/>
</dbReference>
<dbReference type="PANTHER" id="PTHR32089:SF112">
    <property type="entry name" value="LYSOZYME-LIKE PROTEIN-RELATED"/>
    <property type="match status" value="1"/>
</dbReference>
<dbReference type="Pfam" id="PF00015">
    <property type="entry name" value="MCPsignal"/>
    <property type="match status" value="1"/>
</dbReference>
<dbReference type="SUPFAM" id="SSF58104">
    <property type="entry name" value="Methyl-accepting chemotaxis protein (MCP) signaling domain"/>
    <property type="match status" value="1"/>
</dbReference>
<feature type="transmembrane region" description="Helical" evidence="3">
    <location>
        <begin position="20"/>
        <end position="38"/>
    </location>
</feature>
<dbReference type="EMBL" id="WJXB01000001">
    <property type="protein sequence ID" value="MRN51428.1"/>
    <property type="molecule type" value="Genomic_DNA"/>
</dbReference>
<dbReference type="AlphaFoldDB" id="A0A7X2KZU0"/>
<feature type="domain" description="Methyl-accepting transducer" evidence="4">
    <location>
        <begin position="287"/>
        <end position="524"/>
    </location>
</feature>
<evidence type="ECO:0000259" key="4">
    <source>
        <dbReference type="PROSITE" id="PS50111"/>
    </source>
</evidence>
<organism evidence="5 6">
    <name type="scientific">Paenibacillus monticola</name>
    <dbReference type="NCBI Taxonomy" id="2666075"/>
    <lineage>
        <taxon>Bacteria</taxon>
        <taxon>Bacillati</taxon>
        <taxon>Bacillota</taxon>
        <taxon>Bacilli</taxon>
        <taxon>Bacillales</taxon>
        <taxon>Paenibacillaceae</taxon>
        <taxon>Paenibacillus</taxon>
    </lineage>
</organism>
<sequence length="574" mass="63609">MHGKLKFNNIRLGTKMLFPLIPPIIAIIVLSILSISFINQLSNKLIDNLYNESHASSSWLLNADRDFYQALVDQEHMTNSKDAGGANEFKASYEENVAQTVERVHKAKDIMSKNKEEFLKYKHETSGKTAFELFDSFDSQFKEWKALPPSASLTQFEAARESINEIEEILDTYSLDIIAESADFVSHVKQIMWIGLAIALIISLIISIIVIRNVKKRTGITVKLIQKTADLDLKYDHNFEKFLNEKDEFAVIIQAEARARQEFRTIIQHVQDESAQLEQVINTVNVRMIELDDSVQDISATTEQLSAGMEETAASTEAMNATSTEIERAVESIALKAQDGAKSAVELNTRTTQLNKDFQESHSNGNLAYLTVKENLEKAMSESKAVEEISILADAIIQITSQTNLLALNAAIEAARAGEFGRGFAVVANEIRKLAENSKRAADEIQEVTNVVIHSVSNLKSNSYELLRFFNENVSEDYTSMLNATEQYAKEAYANDDRSTDLSATTQQLLASIESLVTSTNEIASAADEGASGTSNIAEKTMLAAMSASEALNEMKTSKLSIQTLVQAVAKFKV</sequence>
<proteinExistence type="predicted"/>
<evidence type="ECO:0000313" key="5">
    <source>
        <dbReference type="EMBL" id="MRN51428.1"/>
    </source>
</evidence>
<dbReference type="RefSeq" id="WP_154115989.1">
    <property type="nucleotide sequence ID" value="NZ_WJXB01000001.1"/>
</dbReference>
<name>A0A7X2KZU0_9BACL</name>
<keyword evidence="1 2" id="KW-0807">Transducer</keyword>
<dbReference type="SMART" id="SM00283">
    <property type="entry name" value="MA"/>
    <property type="match status" value="1"/>
</dbReference>
<evidence type="ECO:0000256" key="3">
    <source>
        <dbReference type="SAM" id="Phobius"/>
    </source>
</evidence>
<dbReference type="GO" id="GO:0007165">
    <property type="term" value="P:signal transduction"/>
    <property type="evidence" value="ECO:0007669"/>
    <property type="project" value="UniProtKB-KW"/>
</dbReference>
<reference evidence="5 6" key="1">
    <citation type="submission" date="2019-11" db="EMBL/GenBank/DDBJ databases">
        <title>Paenibacillus monticola sp. nov., a novel PGPR strain isolated from mountain sample in China.</title>
        <authorList>
            <person name="Zhao Q."/>
            <person name="Li H.-P."/>
            <person name="Zhang J.-L."/>
        </authorList>
    </citation>
    <scope>NUCLEOTIDE SEQUENCE [LARGE SCALE GENOMIC DNA]</scope>
    <source>
        <strain evidence="5 6">LC-T2</strain>
    </source>
</reference>